<reference evidence="7" key="1">
    <citation type="journal article" date="2023" name="Mol. Phylogenet. Evol.">
        <title>Genome-scale phylogeny and comparative genomics of the fungal order Sordariales.</title>
        <authorList>
            <person name="Hensen N."/>
            <person name="Bonometti L."/>
            <person name="Westerberg I."/>
            <person name="Brannstrom I.O."/>
            <person name="Guillou S."/>
            <person name="Cros-Aarteil S."/>
            <person name="Calhoun S."/>
            <person name="Haridas S."/>
            <person name="Kuo A."/>
            <person name="Mondo S."/>
            <person name="Pangilinan J."/>
            <person name="Riley R."/>
            <person name="LaButti K."/>
            <person name="Andreopoulos B."/>
            <person name="Lipzen A."/>
            <person name="Chen C."/>
            <person name="Yan M."/>
            <person name="Daum C."/>
            <person name="Ng V."/>
            <person name="Clum A."/>
            <person name="Steindorff A."/>
            <person name="Ohm R.A."/>
            <person name="Martin F."/>
            <person name="Silar P."/>
            <person name="Natvig D.O."/>
            <person name="Lalanne C."/>
            <person name="Gautier V."/>
            <person name="Ament-Velasquez S.L."/>
            <person name="Kruys A."/>
            <person name="Hutchinson M.I."/>
            <person name="Powell A.J."/>
            <person name="Barry K."/>
            <person name="Miller A.N."/>
            <person name="Grigoriev I.V."/>
            <person name="Debuchy R."/>
            <person name="Gladieux P."/>
            <person name="Hiltunen Thoren M."/>
            <person name="Johannesson H."/>
        </authorList>
    </citation>
    <scope>NUCLEOTIDE SEQUENCE</scope>
    <source>
        <strain evidence="7">PSN324</strain>
    </source>
</reference>
<evidence type="ECO:0000256" key="4">
    <source>
        <dbReference type="ARBA" id="ARBA00023136"/>
    </source>
</evidence>
<dbReference type="GO" id="GO:0000329">
    <property type="term" value="C:fungal-type vacuole membrane"/>
    <property type="evidence" value="ECO:0007669"/>
    <property type="project" value="TreeGrafter"/>
</dbReference>
<dbReference type="EMBL" id="MU864967">
    <property type="protein sequence ID" value="KAK4462826.1"/>
    <property type="molecule type" value="Genomic_DNA"/>
</dbReference>
<evidence type="ECO:0000256" key="1">
    <source>
        <dbReference type="ARBA" id="ARBA00004141"/>
    </source>
</evidence>
<gene>
    <name evidence="7" type="ORF">QBC42DRAFT_267122</name>
</gene>
<dbReference type="SUPFAM" id="SSF103473">
    <property type="entry name" value="MFS general substrate transporter"/>
    <property type="match status" value="1"/>
</dbReference>
<feature type="transmembrane region" description="Helical" evidence="6">
    <location>
        <begin position="12"/>
        <end position="30"/>
    </location>
</feature>
<feature type="transmembrane region" description="Helical" evidence="6">
    <location>
        <begin position="344"/>
        <end position="362"/>
    </location>
</feature>
<dbReference type="Gene3D" id="1.20.1250.20">
    <property type="entry name" value="MFS general substrate transporter like domains"/>
    <property type="match status" value="2"/>
</dbReference>
<feature type="transmembrane region" description="Helical" evidence="6">
    <location>
        <begin position="423"/>
        <end position="443"/>
    </location>
</feature>
<dbReference type="Pfam" id="PF07690">
    <property type="entry name" value="MFS_1"/>
    <property type="match status" value="1"/>
</dbReference>
<dbReference type="PANTHER" id="PTHR21576">
    <property type="entry name" value="UNCHARACTERIZED NODULIN-LIKE PROTEIN"/>
    <property type="match status" value="1"/>
</dbReference>
<comment type="caution">
    <text evidence="7">The sequence shown here is derived from an EMBL/GenBank/DDBJ whole genome shotgun (WGS) entry which is preliminary data.</text>
</comment>
<evidence type="ECO:0000256" key="5">
    <source>
        <dbReference type="SAM" id="MobiDB-lite"/>
    </source>
</evidence>
<feature type="transmembrane region" description="Helical" evidence="6">
    <location>
        <begin position="143"/>
        <end position="164"/>
    </location>
</feature>
<keyword evidence="4 6" id="KW-0472">Membrane</keyword>
<dbReference type="PANTHER" id="PTHR21576:SF158">
    <property type="entry name" value="RIBOSOMAL RNA-PROCESSING PROTEIN 12-LIKE CONSERVED DOMAIN-CONTAINING PROTEIN"/>
    <property type="match status" value="1"/>
</dbReference>
<feature type="transmembrane region" description="Helical" evidence="6">
    <location>
        <begin position="449"/>
        <end position="472"/>
    </location>
</feature>
<dbReference type="PROSITE" id="PS51257">
    <property type="entry name" value="PROKAR_LIPOPROTEIN"/>
    <property type="match status" value="1"/>
</dbReference>
<accession>A0AAV9HST3</accession>
<feature type="transmembrane region" description="Helical" evidence="6">
    <location>
        <begin position="531"/>
        <end position="550"/>
    </location>
</feature>
<organism evidence="7 8">
    <name type="scientific">Cladorrhinum samala</name>
    <dbReference type="NCBI Taxonomy" id="585594"/>
    <lineage>
        <taxon>Eukaryota</taxon>
        <taxon>Fungi</taxon>
        <taxon>Dikarya</taxon>
        <taxon>Ascomycota</taxon>
        <taxon>Pezizomycotina</taxon>
        <taxon>Sordariomycetes</taxon>
        <taxon>Sordariomycetidae</taxon>
        <taxon>Sordariales</taxon>
        <taxon>Podosporaceae</taxon>
        <taxon>Cladorrhinum</taxon>
    </lineage>
</organism>
<evidence type="ECO:0000313" key="7">
    <source>
        <dbReference type="EMBL" id="KAK4462826.1"/>
    </source>
</evidence>
<dbReference type="AlphaFoldDB" id="A0AAV9HST3"/>
<dbReference type="InterPro" id="IPR036259">
    <property type="entry name" value="MFS_trans_sf"/>
</dbReference>
<reference evidence="7" key="2">
    <citation type="submission" date="2023-06" db="EMBL/GenBank/DDBJ databases">
        <authorList>
            <consortium name="Lawrence Berkeley National Laboratory"/>
            <person name="Mondo S.J."/>
            <person name="Hensen N."/>
            <person name="Bonometti L."/>
            <person name="Westerberg I."/>
            <person name="Brannstrom I.O."/>
            <person name="Guillou S."/>
            <person name="Cros-Aarteil S."/>
            <person name="Calhoun S."/>
            <person name="Haridas S."/>
            <person name="Kuo A."/>
            <person name="Pangilinan J."/>
            <person name="Riley R."/>
            <person name="Labutti K."/>
            <person name="Andreopoulos B."/>
            <person name="Lipzen A."/>
            <person name="Chen C."/>
            <person name="Yanf M."/>
            <person name="Daum C."/>
            <person name="Ng V."/>
            <person name="Clum A."/>
            <person name="Steindorff A."/>
            <person name="Ohm R."/>
            <person name="Martin F."/>
            <person name="Silar P."/>
            <person name="Natvig D."/>
            <person name="Lalanne C."/>
            <person name="Gautier V."/>
            <person name="Ament-Velasquez S.L."/>
            <person name="Kruys A."/>
            <person name="Hutchinson M.I."/>
            <person name="Powell A.J."/>
            <person name="Barry K."/>
            <person name="Miller A.N."/>
            <person name="Grigoriev I.V."/>
            <person name="Debuchy R."/>
            <person name="Gladieux P."/>
            <person name="Thoren M.H."/>
            <person name="Johannesson H."/>
        </authorList>
    </citation>
    <scope>NUCLEOTIDE SEQUENCE</scope>
    <source>
        <strain evidence="7">PSN324</strain>
    </source>
</reference>
<feature type="compositionally biased region" description="Basic and acidic residues" evidence="5">
    <location>
        <begin position="238"/>
        <end position="247"/>
    </location>
</feature>
<keyword evidence="8" id="KW-1185">Reference proteome</keyword>
<name>A0AAV9HST3_9PEZI</name>
<evidence type="ECO:0000256" key="3">
    <source>
        <dbReference type="ARBA" id="ARBA00022989"/>
    </source>
</evidence>
<feature type="region of interest" description="Disordered" evidence="5">
    <location>
        <begin position="200"/>
        <end position="308"/>
    </location>
</feature>
<feature type="transmembrane region" description="Helical" evidence="6">
    <location>
        <begin position="170"/>
        <end position="189"/>
    </location>
</feature>
<feature type="transmembrane region" description="Helical" evidence="6">
    <location>
        <begin position="484"/>
        <end position="505"/>
    </location>
</feature>
<feature type="compositionally biased region" description="Basic and acidic residues" evidence="5">
    <location>
        <begin position="209"/>
        <end position="224"/>
    </location>
</feature>
<dbReference type="InterPro" id="IPR011701">
    <property type="entry name" value="MFS"/>
</dbReference>
<comment type="subcellular location">
    <subcellularLocation>
        <location evidence="1">Membrane</location>
        <topology evidence="1">Multi-pass membrane protein</topology>
    </subcellularLocation>
</comment>
<sequence>MLDRQLHRARVVSSIAATFIALACGTNYVYSAWAPQFADKLFLTTTQSNLIGLAGNLGMYSMGVPIGLFVDHRGPRPAVIAGALLVGLGYLPFTTAYETGQGSVPLLCFFSYLTGLGGCMAFQAAVKTSALNWPHHRGTATAFPMAAFGLSAFFFSLCGSVLFPGDTSKFLGMLAAGTFTLIFGGFWFLKVYPHAQYHAVPSGNGNGRDAQRLRRTSMGEESKSRSKSARRGFSPDVEPGRSTRDGDDGADDAGTNSATHTTYTTPSTEAGSTGSAAVDVEAARSADGAVRPASELSDDVDETSSLMSRASSLPGDVLVQSSVDMDRSHRVDIRGWRLLRNLDFWHLFAIMGILAGIGLMTINNIGHNVQALWKQYDDTVSDRFLVQRQQMHVSILSIGSFTGRLLSGVGSDFLVKVLGASRIWCLVLASLVFSVAQVAAINITNPHLLGFVSGLSGLGYGFLFGVFPSIVAEAFGIHGLSQNWGFMTLSPVLSGNIFNLFYGYVFDNHVILGDHGERTCLDGLDCYQKAYFVTLAACGLGLAVCLMTMVRERKRAEQEGKGAEQD</sequence>
<keyword evidence="2 6" id="KW-0812">Transmembrane</keyword>
<protein>
    <submittedName>
        <fullName evidence="7">Major facilitator superfamily domain-containing protein</fullName>
    </submittedName>
</protein>
<evidence type="ECO:0000256" key="2">
    <source>
        <dbReference type="ARBA" id="ARBA00022692"/>
    </source>
</evidence>
<feature type="transmembrane region" description="Helical" evidence="6">
    <location>
        <begin position="103"/>
        <end position="122"/>
    </location>
</feature>
<evidence type="ECO:0000256" key="6">
    <source>
        <dbReference type="SAM" id="Phobius"/>
    </source>
</evidence>
<dbReference type="Proteomes" id="UP001321749">
    <property type="component" value="Unassembled WGS sequence"/>
</dbReference>
<dbReference type="GO" id="GO:0022857">
    <property type="term" value="F:transmembrane transporter activity"/>
    <property type="evidence" value="ECO:0007669"/>
    <property type="project" value="InterPro"/>
</dbReference>
<proteinExistence type="predicted"/>
<feature type="transmembrane region" description="Helical" evidence="6">
    <location>
        <begin position="77"/>
        <end position="97"/>
    </location>
</feature>
<keyword evidence="3 6" id="KW-1133">Transmembrane helix</keyword>
<feature type="compositionally biased region" description="Low complexity" evidence="5">
    <location>
        <begin position="252"/>
        <end position="268"/>
    </location>
</feature>
<evidence type="ECO:0000313" key="8">
    <source>
        <dbReference type="Proteomes" id="UP001321749"/>
    </source>
</evidence>